<keyword evidence="3" id="KW-1185">Reference proteome</keyword>
<proteinExistence type="inferred from homology"/>
<dbReference type="OrthoDB" id="2402896at2759"/>
<reference evidence="3" key="1">
    <citation type="submission" date="2016-04" db="EMBL/GenBank/DDBJ databases">
        <title>Cephalotus genome sequencing.</title>
        <authorList>
            <person name="Fukushima K."/>
            <person name="Hasebe M."/>
            <person name="Fang X."/>
        </authorList>
    </citation>
    <scope>NUCLEOTIDE SEQUENCE [LARGE SCALE GENOMIC DNA]</scope>
    <source>
        <strain evidence="3">cv. St1</strain>
    </source>
</reference>
<dbReference type="AlphaFoldDB" id="A0A1Q3DDP6"/>
<dbReference type="EMBL" id="BDDD01006408">
    <property type="protein sequence ID" value="GAV90594.1"/>
    <property type="molecule type" value="Genomic_DNA"/>
</dbReference>
<evidence type="ECO:0000313" key="2">
    <source>
        <dbReference type="EMBL" id="GAV90594.1"/>
    </source>
</evidence>
<keyword evidence="1" id="KW-0479">Metal-binding</keyword>
<organism evidence="2 3">
    <name type="scientific">Cephalotus follicularis</name>
    <name type="common">Albany pitcher plant</name>
    <dbReference type="NCBI Taxonomy" id="3775"/>
    <lineage>
        <taxon>Eukaryota</taxon>
        <taxon>Viridiplantae</taxon>
        <taxon>Streptophyta</taxon>
        <taxon>Embryophyta</taxon>
        <taxon>Tracheophyta</taxon>
        <taxon>Spermatophyta</taxon>
        <taxon>Magnoliopsida</taxon>
        <taxon>eudicotyledons</taxon>
        <taxon>Gunneridae</taxon>
        <taxon>Pentapetalae</taxon>
        <taxon>rosids</taxon>
        <taxon>fabids</taxon>
        <taxon>Oxalidales</taxon>
        <taxon>Cephalotaceae</taxon>
        <taxon>Cephalotus</taxon>
    </lineage>
</organism>
<dbReference type="GO" id="GO:0006355">
    <property type="term" value="P:regulation of DNA-templated transcription"/>
    <property type="evidence" value="ECO:0007669"/>
    <property type="project" value="UniProtKB-UniRule"/>
</dbReference>
<dbReference type="PANTHER" id="PTHR31669:SF302">
    <property type="entry name" value="PROTEIN FAR1-RELATED SEQUENCE"/>
    <property type="match status" value="1"/>
</dbReference>
<dbReference type="GO" id="GO:0005634">
    <property type="term" value="C:nucleus"/>
    <property type="evidence" value="ECO:0007669"/>
    <property type="project" value="UniProtKB-SubCell"/>
</dbReference>
<comment type="caution">
    <text evidence="2">The sequence shown here is derived from an EMBL/GenBank/DDBJ whole genome shotgun (WGS) entry which is preliminary data.</text>
</comment>
<evidence type="ECO:0000256" key="1">
    <source>
        <dbReference type="RuleBase" id="RU367018"/>
    </source>
</evidence>
<keyword evidence="1" id="KW-0863">Zinc-finger</keyword>
<accession>A0A1Q3DDP6</accession>
<name>A0A1Q3DDP6_CEPFO</name>
<dbReference type="Proteomes" id="UP000187406">
    <property type="component" value="Unassembled WGS sequence"/>
</dbReference>
<keyword evidence="1" id="KW-0539">Nucleus</keyword>
<dbReference type="STRING" id="3775.A0A1Q3DDP6"/>
<sequence>LNNLYKIRDKWCIALNKDTFDGNIKSSQRSESTNKALNVIANKSTSLTKFVVGFEILVMSWHRNEADEDYHCYQSFAPRAIKRSVILRHASDVCAHKLCKLFEEEYLNGCGACDHKETQCGDNLYKFEFMMHGRGLKVRILYLDLFTMEVKCSCEILEWLGILYFHALATLYIKNVKEIPKQYILSRWTKNAKERVYSESESSQRNSNESKIIFQNRAMRLACDLVTTGQGQEEGREVIWSTLKNRRQHLHNVMKNLSLDGHSMVRDNGSNENVNEFMNNKDEAPVLDPPFVRPKGISNARLKGHFEKRKKPSQG</sequence>
<comment type="function">
    <text evidence="1">Putative transcription activator involved in regulating light control of development.</text>
</comment>
<evidence type="ECO:0000313" key="3">
    <source>
        <dbReference type="Proteomes" id="UP000187406"/>
    </source>
</evidence>
<dbReference type="PANTHER" id="PTHR31669">
    <property type="entry name" value="PROTEIN FAR1-RELATED SEQUENCE 10-RELATED"/>
    <property type="match status" value="1"/>
</dbReference>
<feature type="non-terminal residue" evidence="2">
    <location>
        <position position="1"/>
    </location>
</feature>
<dbReference type="GO" id="GO:0008270">
    <property type="term" value="F:zinc ion binding"/>
    <property type="evidence" value="ECO:0007669"/>
    <property type="project" value="UniProtKB-UniRule"/>
</dbReference>
<gene>
    <name evidence="2" type="ORF">CFOL_v3_34003</name>
</gene>
<dbReference type="InterPro" id="IPR031052">
    <property type="entry name" value="FHY3/FAR1"/>
</dbReference>
<keyword evidence="1" id="KW-0862">Zinc</keyword>
<dbReference type="InParanoid" id="A0A1Q3DDP6"/>
<protein>
    <recommendedName>
        <fullName evidence="1">Protein FAR1-RELATED SEQUENCE</fullName>
    </recommendedName>
</protein>
<comment type="subcellular location">
    <subcellularLocation>
        <location evidence="1">Nucleus</location>
    </subcellularLocation>
</comment>
<comment type="similarity">
    <text evidence="1">Belongs to the FHY3/FAR1 family.</text>
</comment>